<evidence type="ECO:0000256" key="2">
    <source>
        <dbReference type="ARBA" id="ARBA00023125"/>
    </source>
</evidence>
<dbReference type="PANTHER" id="PTHR40661">
    <property type="match status" value="1"/>
</dbReference>
<evidence type="ECO:0000259" key="4">
    <source>
        <dbReference type="Pfam" id="PF00717"/>
    </source>
</evidence>
<accession>A0A4V5NLF4</accession>
<name>A0A4V5NLF4_9RHOB</name>
<dbReference type="AlphaFoldDB" id="A0A4V5NLF4"/>
<dbReference type="Pfam" id="PF00717">
    <property type="entry name" value="Peptidase_S24"/>
    <property type="match status" value="1"/>
</dbReference>
<evidence type="ECO:0000256" key="3">
    <source>
        <dbReference type="ARBA" id="ARBA00023163"/>
    </source>
</evidence>
<dbReference type="GO" id="GO:0003677">
    <property type="term" value="F:DNA binding"/>
    <property type="evidence" value="ECO:0007669"/>
    <property type="project" value="UniProtKB-KW"/>
</dbReference>
<dbReference type="InterPro" id="IPR015927">
    <property type="entry name" value="Peptidase_S24_S26A/B/C"/>
</dbReference>
<evidence type="ECO:0000256" key="1">
    <source>
        <dbReference type="ARBA" id="ARBA00023015"/>
    </source>
</evidence>
<dbReference type="InterPro" id="IPR039418">
    <property type="entry name" value="LexA-like"/>
</dbReference>
<dbReference type="SUPFAM" id="SSF51306">
    <property type="entry name" value="LexA/Signal peptidase"/>
    <property type="match status" value="1"/>
</dbReference>
<evidence type="ECO:0000313" key="5">
    <source>
        <dbReference type="EMBL" id="TKA95417.1"/>
    </source>
</evidence>
<keyword evidence="3" id="KW-0804">Transcription</keyword>
<keyword evidence="1" id="KW-0805">Transcription regulation</keyword>
<dbReference type="CDD" id="cd06529">
    <property type="entry name" value="S24_LexA-like"/>
    <property type="match status" value="1"/>
</dbReference>
<keyword evidence="2" id="KW-0238">DNA-binding</keyword>
<reference evidence="5 6" key="1">
    <citation type="submission" date="2019-04" db="EMBL/GenBank/DDBJ databases">
        <title>Crypto-aerobic microbial life in anoxic (sulfidic) marine sediments.</title>
        <authorList>
            <person name="Bhattacharya S."/>
            <person name="Roy C."/>
            <person name="Mondal N."/>
            <person name="Sarkar J."/>
            <person name="Mandal S."/>
            <person name="Rameez M.J."/>
            <person name="Ghosh W."/>
        </authorList>
    </citation>
    <scope>NUCLEOTIDE SEQUENCE [LARGE SCALE GENOMIC DNA]</scope>
    <source>
        <strain evidence="5 6">SBBC</strain>
    </source>
</reference>
<evidence type="ECO:0000313" key="6">
    <source>
        <dbReference type="Proteomes" id="UP000306340"/>
    </source>
</evidence>
<dbReference type="Proteomes" id="UP000306340">
    <property type="component" value="Unassembled WGS sequence"/>
</dbReference>
<protein>
    <submittedName>
        <fullName evidence="5">Helix-turn-helix transcriptional regulator</fullName>
    </submittedName>
</protein>
<sequence length="245" mass="27008">MPCDLLRLMPANPLKTQETSDRIRDLVNAALKEKGMSGRQASLAVVGHDGLIRDIRAGRLPGLDKLLPLFDLLGLESYFGPPRETGVVEQVILDGADFSQIPLHEAYLAAGDGHLNGDAPVVGQLAFRKDWLKKIGVSPSKAVLARVHGDSMQPTMQPDDLVMIDRARNTVPVRARAANDRRPATIYAMLHEGQARIKRIERPEEGLMMLVSDNPAYGPEILTGSRIETLNIIGKVMWWGHTNRE</sequence>
<proteinExistence type="predicted"/>
<dbReference type="PANTHER" id="PTHR40661:SF3">
    <property type="entry name" value="FELS-1 PROPHAGE TRANSCRIPTIONAL REGULATOR"/>
    <property type="match status" value="1"/>
</dbReference>
<dbReference type="EMBL" id="SWAU01000188">
    <property type="protein sequence ID" value="TKA95417.1"/>
    <property type="molecule type" value="Genomic_DNA"/>
</dbReference>
<dbReference type="InterPro" id="IPR036286">
    <property type="entry name" value="LexA/Signal_pep-like_sf"/>
</dbReference>
<comment type="caution">
    <text evidence="5">The sequence shown here is derived from an EMBL/GenBank/DDBJ whole genome shotgun (WGS) entry which is preliminary data.</text>
</comment>
<gene>
    <name evidence="5" type="ORF">FAZ78_16920</name>
</gene>
<dbReference type="Gene3D" id="2.10.109.10">
    <property type="entry name" value="Umud Fragment, subunit A"/>
    <property type="match status" value="1"/>
</dbReference>
<feature type="domain" description="Peptidase S24/S26A/S26B/S26C" evidence="4">
    <location>
        <begin position="108"/>
        <end position="237"/>
    </location>
</feature>
<organism evidence="5 6">
    <name type="scientific">Cereibacter changlensis</name>
    <dbReference type="NCBI Taxonomy" id="402884"/>
    <lineage>
        <taxon>Bacteria</taxon>
        <taxon>Pseudomonadati</taxon>
        <taxon>Pseudomonadota</taxon>
        <taxon>Alphaproteobacteria</taxon>
        <taxon>Rhodobacterales</taxon>
        <taxon>Paracoccaceae</taxon>
        <taxon>Cereibacter</taxon>
    </lineage>
</organism>